<dbReference type="Pfam" id="PF01494">
    <property type="entry name" value="FAD_binding_3"/>
    <property type="match status" value="1"/>
</dbReference>
<dbReference type="EMBL" id="WEGK01000007">
    <property type="protein sequence ID" value="MQY20591.1"/>
    <property type="molecule type" value="Genomic_DNA"/>
</dbReference>
<dbReference type="InterPro" id="IPR036188">
    <property type="entry name" value="FAD/NAD-bd_sf"/>
</dbReference>
<feature type="domain" description="FAD-binding" evidence="3">
    <location>
        <begin position="2"/>
        <end position="304"/>
    </location>
</feature>
<dbReference type="GO" id="GO:0071949">
    <property type="term" value="F:FAD binding"/>
    <property type="evidence" value="ECO:0007669"/>
    <property type="project" value="InterPro"/>
</dbReference>
<dbReference type="InterPro" id="IPR002938">
    <property type="entry name" value="FAD-bd"/>
</dbReference>
<protein>
    <recommendedName>
        <fullName evidence="3">FAD-binding domain-containing protein</fullName>
    </recommendedName>
</protein>
<dbReference type="Gene3D" id="3.50.50.60">
    <property type="entry name" value="FAD/NAD(P)-binding domain"/>
    <property type="match status" value="1"/>
</dbReference>
<comment type="caution">
    <text evidence="4">The sequence shown here is derived from an EMBL/GenBank/DDBJ whole genome shotgun (WGS) entry which is preliminary data.</text>
</comment>
<accession>A0A7K0D4V9</accession>
<evidence type="ECO:0000259" key="3">
    <source>
        <dbReference type="Pfam" id="PF01494"/>
    </source>
</evidence>
<dbReference type="SUPFAM" id="SSF51905">
    <property type="entry name" value="FAD/NAD(P)-binding domain"/>
    <property type="match status" value="1"/>
</dbReference>
<keyword evidence="2" id="KW-0503">Monooxygenase</keyword>
<evidence type="ECO:0000256" key="1">
    <source>
        <dbReference type="ARBA" id="ARBA00023002"/>
    </source>
</evidence>
<name>A0A7K0D4V9_9NOCA</name>
<keyword evidence="1" id="KW-0560">Oxidoreductase</keyword>
<evidence type="ECO:0000313" key="4">
    <source>
        <dbReference type="EMBL" id="MQY20591.1"/>
    </source>
</evidence>
<gene>
    <name evidence="4" type="ORF">NRB20_36980</name>
</gene>
<evidence type="ECO:0000313" key="5">
    <source>
        <dbReference type="Proteomes" id="UP000438448"/>
    </source>
</evidence>
<organism evidence="4 5">
    <name type="scientific">Nocardia macrotermitis</name>
    <dbReference type="NCBI Taxonomy" id="2585198"/>
    <lineage>
        <taxon>Bacteria</taxon>
        <taxon>Bacillati</taxon>
        <taxon>Actinomycetota</taxon>
        <taxon>Actinomycetes</taxon>
        <taxon>Mycobacteriales</taxon>
        <taxon>Nocardiaceae</taxon>
        <taxon>Nocardia</taxon>
    </lineage>
</organism>
<dbReference type="InterPro" id="IPR050493">
    <property type="entry name" value="FAD-dep_Monooxygenase_BioMet"/>
</dbReference>
<dbReference type="PANTHER" id="PTHR13789">
    <property type="entry name" value="MONOOXYGENASE"/>
    <property type="match status" value="1"/>
</dbReference>
<sequence length="326" mass="34694">MVTILGGGIAGTVLAGGLARAGYPAVGYERRPNVRGGAFLFLDAHTHRTLVDLGVPGDQLDAASYRVDGIRVGAPASEVRESATAGHRLYHRTDLMRVLTEFAWAAGADIRYGTAISDLDPDSGVLYPGGTATDLLIAADGIDSIARTRLEPERVAEYAGQVVLYATAAPGTRPNTTPSVLHFHRHGSDTPATFGHFWNESVAVWFVRLTRAPIEVGYTGFHPLARWIEPIRTALPEIPYLLDTLLDHTAMVHVSNARSVPLAKARPPRLPVILCGDADHALSPASGVGARNAIDDAAALCHALLDGTDPVDTMARRRAEILAQLG</sequence>
<dbReference type="Proteomes" id="UP000438448">
    <property type="component" value="Unassembled WGS sequence"/>
</dbReference>
<dbReference type="PANTHER" id="PTHR13789:SF309">
    <property type="entry name" value="PUTATIVE (AFU_ORTHOLOGUE AFUA_6G14510)-RELATED"/>
    <property type="match status" value="1"/>
</dbReference>
<dbReference type="GO" id="GO:0004497">
    <property type="term" value="F:monooxygenase activity"/>
    <property type="evidence" value="ECO:0007669"/>
    <property type="project" value="UniProtKB-KW"/>
</dbReference>
<dbReference type="Gene3D" id="3.30.9.10">
    <property type="entry name" value="D-Amino Acid Oxidase, subunit A, domain 2"/>
    <property type="match status" value="1"/>
</dbReference>
<reference evidence="4 5" key="1">
    <citation type="submission" date="2019-10" db="EMBL/GenBank/DDBJ databases">
        <title>Nocardia macrotermitis sp. nov. and Nocardia aurantia sp. nov., isolated from the gut of fungus growing-termite Macrotermes natalensis.</title>
        <authorList>
            <person name="Benndorf R."/>
            <person name="Schwitalla J."/>
            <person name="Martin K."/>
            <person name="De Beer W."/>
            <person name="Kaster A.-K."/>
            <person name="Vollmers J."/>
            <person name="Poulsen M."/>
            <person name="Beemelmanns C."/>
        </authorList>
    </citation>
    <scope>NUCLEOTIDE SEQUENCE [LARGE SCALE GENOMIC DNA]</scope>
    <source>
        <strain evidence="4 5">RB20</strain>
    </source>
</reference>
<dbReference type="PRINTS" id="PR00420">
    <property type="entry name" value="RNGMNOXGNASE"/>
</dbReference>
<dbReference type="AlphaFoldDB" id="A0A7K0D4V9"/>
<proteinExistence type="predicted"/>
<dbReference type="OrthoDB" id="4529762at2"/>
<evidence type="ECO:0000256" key="2">
    <source>
        <dbReference type="ARBA" id="ARBA00023033"/>
    </source>
</evidence>
<keyword evidence="5" id="KW-1185">Reference proteome</keyword>